<dbReference type="SUPFAM" id="SSF52540">
    <property type="entry name" value="P-loop containing nucleoside triphosphate hydrolases"/>
    <property type="match status" value="1"/>
</dbReference>
<reference evidence="2 3" key="1">
    <citation type="submission" date="2019-02" db="EMBL/GenBank/DDBJ databases">
        <title>Deep-cultivation of Planctomycetes and their phenomic and genomic characterization uncovers novel biology.</title>
        <authorList>
            <person name="Wiegand S."/>
            <person name="Jogler M."/>
            <person name="Boedeker C."/>
            <person name="Pinto D."/>
            <person name="Vollmers J."/>
            <person name="Rivas-Marin E."/>
            <person name="Kohn T."/>
            <person name="Peeters S.H."/>
            <person name="Heuer A."/>
            <person name="Rast P."/>
            <person name="Oberbeckmann S."/>
            <person name="Bunk B."/>
            <person name="Jeske O."/>
            <person name="Meyerdierks A."/>
            <person name="Storesund J.E."/>
            <person name="Kallscheuer N."/>
            <person name="Luecker S."/>
            <person name="Lage O.M."/>
            <person name="Pohl T."/>
            <person name="Merkel B.J."/>
            <person name="Hornburger P."/>
            <person name="Mueller R.-W."/>
            <person name="Bruemmer F."/>
            <person name="Labrenz M."/>
            <person name="Spormann A.M."/>
            <person name="Op Den Camp H."/>
            <person name="Overmann J."/>
            <person name="Amann R."/>
            <person name="Jetten M.S.M."/>
            <person name="Mascher T."/>
            <person name="Medema M.H."/>
            <person name="Devos D.P."/>
            <person name="Kaster A.-K."/>
            <person name="Ovreas L."/>
            <person name="Rohde M."/>
            <person name="Galperin M.Y."/>
            <person name="Jogler C."/>
        </authorList>
    </citation>
    <scope>NUCLEOTIDE SEQUENCE [LARGE SCALE GENOMIC DNA]</scope>
    <source>
        <strain evidence="2 3">Q31b</strain>
    </source>
</reference>
<name>A0A5C6EAD2_9BACT</name>
<evidence type="ECO:0000313" key="2">
    <source>
        <dbReference type="EMBL" id="TWU45475.1"/>
    </source>
</evidence>
<accession>A0A5C6EAD2</accession>
<keyword evidence="3" id="KW-1185">Reference proteome</keyword>
<dbReference type="OrthoDB" id="211159at2"/>
<evidence type="ECO:0000256" key="1">
    <source>
        <dbReference type="SAM" id="MobiDB-lite"/>
    </source>
</evidence>
<dbReference type="Proteomes" id="UP000315471">
    <property type="component" value="Unassembled WGS sequence"/>
</dbReference>
<proteinExistence type="predicted"/>
<evidence type="ECO:0000313" key="3">
    <source>
        <dbReference type="Proteomes" id="UP000315471"/>
    </source>
</evidence>
<feature type="region of interest" description="Disordered" evidence="1">
    <location>
        <begin position="33"/>
        <end position="70"/>
    </location>
</feature>
<feature type="compositionally biased region" description="Basic and acidic residues" evidence="1">
    <location>
        <begin position="307"/>
        <end position="321"/>
    </location>
</feature>
<sequence length="347" mass="37633">MFSLVTTQQTFAFMEFATPSVPSVTGTRTAKMQTVKPATLPPQQKTEKQTPAISVSKPASPAELSNAETDRKSILDRLRQKARCVTASSTKTRMSLPTGCFAIDQELLQGGLRADAVTEWIADSDSSGAAALSMAVAANCLRLDRLMGPIVIVDTNHSFFPPAAISLGIPADRMILVRPHCHRDCVWAIDQALRCEAVAAVWSIVRSRLNDCDARRFQLAAEEGCTTGLLVRPASARGQANFADARLHVKRIAAESAPQRKADASCSSRLGTPLEVTLDRGRGHSRGKRVWVQIDDSARLQSIAHPQTRDAAKKDSHDKTTAVHLASQLAHPKPSSTRTSPDRKRRA</sequence>
<organism evidence="2 3">
    <name type="scientific">Novipirellula aureliae</name>
    <dbReference type="NCBI Taxonomy" id="2527966"/>
    <lineage>
        <taxon>Bacteria</taxon>
        <taxon>Pseudomonadati</taxon>
        <taxon>Planctomycetota</taxon>
        <taxon>Planctomycetia</taxon>
        <taxon>Pirellulales</taxon>
        <taxon>Pirellulaceae</taxon>
        <taxon>Novipirellula</taxon>
    </lineage>
</organism>
<comment type="caution">
    <text evidence="2">The sequence shown here is derived from an EMBL/GenBank/DDBJ whole genome shotgun (WGS) entry which is preliminary data.</text>
</comment>
<feature type="region of interest" description="Disordered" evidence="1">
    <location>
        <begin position="301"/>
        <end position="347"/>
    </location>
</feature>
<dbReference type="Gene3D" id="3.40.50.300">
    <property type="entry name" value="P-loop containing nucleotide triphosphate hydrolases"/>
    <property type="match status" value="1"/>
</dbReference>
<dbReference type="AlphaFoldDB" id="A0A5C6EAD2"/>
<dbReference type="InterPro" id="IPR027417">
    <property type="entry name" value="P-loop_NTPase"/>
</dbReference>
<gene>
    <name evidence="2" type="primary">recA_1</name>
    <name evidence="2" type="ORF">Q31b_06470</name>
</gene>
<dbReference type="EMBL" id="SJPY01000001">
    <property type="protein sequence ID" value="TWU45475.1"/>
    <property type="molecule type" value="Genomic_DNA"/>
</dbReference>
<feature type="compositionally biased region" description="Polar residues" evidence="1">
    <location>
        <begin position="41"/>
        <end position="53"/>
    </location>
</feature>
<protein>
    <submittedName>
        <fullName evidence="2">Protein RecA</fullName>
    </submittedName>
</protein>